<evidence type="ECO:0000256" key="4">
    <source>
        <dbReference type="ARBA" id="ARBA00022806"/>
    </source>
</evidence>
<dbReference type="AlphaFoldDB" id="A0A0B7BJK1"/>
<dbReference type="SUPFAM" id="SSF52540">
    <property type="entry name" value="P-loop containing nucleoside triphosphate hydrolases"/>
    <property type="match status" value="1"/>
</dbReference>
<name>A0A0B7BJK1_9EUPU</name>
<dbReference type="PANTHER" id="PTHR18934">
    <property type="entry name" value="ATP-DEPENDENT RNA HELICASE"/>
    <property type="match status" value="1"/>
</dbReference>
<protein>
    <recommendedName>
        <fullName evidence="1">RNA helicase</fullName>
        <ecNumber evidence="1">3.6.4.13</ecNumber>
    </recommendedName>
</protein>
<reference evidence="10" key="1">
    <citation type="submission" date="2014-12" db="EMBL/GenBank/DDBJ databases">
        <title>Insight into the proteome of Arion vulgaris.</title>
        <authorList>
            <person name="Aradska J."/>
            <person name="Bulat T."/>
            <person name="Smidak R."/>
            <person name="Sarate P."/>
            <person name="Gangsoo J."/>
            <person name="Sialana F."/>
            <person name="Bilban M."/>
            <person name="Lubec G."/>
        </authorList>
    </citation>
    <scope>NUCLEOTIDE SEQUENCE</scope>
    <source>
        <tissue evidence="10">Skin</tissue>
    </source>
</reference>
<dbReference type="InterPro" id="IPR014001">
    <property type="entry name" value="Helicase_ATP-bd"/>
</dbReference>
<dbReference type="EC" id="3.6.4.13" evidence="1"/>
<organism evidence="10">
    <name type="scientific">Arion vulgaris</name>
    <dbReference type="NCBI Taxonomy" id="1028688"/>
    <lineage>
        <taxon>Eukaryota</taxon>
        <taxon>Metazoa</taxon>
        <taxon>Spiralia</taxon>
        <taxon>Lophotrochozoa</taxon>
        <taxon>Mollusca</taxon>
        <taxon>Gastropoda</taxon>
        <taxon>Heterobranchia</taxon>
        <taxon>Euthyneura</taxon>
        <taxon>Panpulmonata</taxon>
        <taxon>Eupulmonata</taxon>
        <taxon>Stylommatophora</taxon>
        <taxon>Helicina</taxon>
        <taxon>Arionoidea</taxon>
        <taxon>Arionidae</taxon>
        <taxon>Arion</taxon>
    </lineage>
</organism>
<feature type="domain" description="Helicase ATP-binding" evidence="8">
    <location>
        <begin position="60"/>
        <end position="228"/>
    </location>
</feature>
<evidence type="ECO:0000256" key="3">
    <source>
        <dbReference type="ARBA" id="ARBA00022801"/>
    </source>
</evidence>
<dbReference type="InterPro" id="IPR011545">
    <property type="entry name" value="DEAD/DEAH_box_helicase_dom"/>
</dbReference>
<dbReference type="InterPro" id="IPR002464">
    <property type="entry name" value="DNA/RNA_helicase_DEAH_CS"/>
</dbReference>
<dbReference type="InterPro" id="IPR027417">
    <property type="entry name" value="P-loop_NTPase"/>
</dbReference>
<feature type="domain" description="Helicase C-terminal" evidence="9">
    <location>
        <begin position="250"/>
        <end position="425"/>
    </location>
</feature>
<keyword evidence="5" id="KW-0067">ATP-binding</keyword>
<evidence type="ECO:0000313" key="11">
    <source>
        <dbReference type="EMBL" id="CEK93124.1"/>
    </source>
</evidence>
<evidence type="ECO:0000313" key="10">
    <source>
        <dbReference type="EMBL" id="CEK93123.1"/>
    </source>
</evidence>
<dbReference type="CDD" id="cd17978">
    <property type="entry name" value="DEXHc_DHX33"/>
    <property type="match status" value="1"/>
</dbReference>
<dbReference type="Gene3D" id="3.40.50.300">
    <property type="entry name" value="P-loop containing nucleotide triphosphate hydrolases"/>
    <property type="match status" value="2"/>
</dbReference>
<dbReference type="EMBL" id="HACG01046259">
    <property type="protein sequence ID" value="CEK93124.1"/>
    <property type="molecule type" value="Transcribed_RNA"/>
</dbReference>
<dbReference type="CDD" id="cd18791">
    <property type="entry name" value="SF2_C_RHA"/>
    <property type="match status" value="1"/>
</dbReference>
<dbReference type="Pfam" id="PF00271">
    <property type="entry name" value="Helicase_C"/>
    <property type="match status" value="1"/>
</dbReference>
<evidence type="ECO:0000256" key="7">
    <source>
        <dbReference type="SAM" id="MobiDB-lite"/>
    </source>
</evidence>
<dbReference type="FunFam" id="1.10.10.2130:FF:000001">
    <property type="entry name" value="Pre-mRNA-splicing factor ATP-dependent RNA helicase"/>
    <property type="match status" value="1"/>
</dbReference>
<dbReference type="Pfam" id="PF04408">
    <property type="entry name" value="WHD_HA2"/>
    <property type="match status" value="1"/>
</dbReference>
<evidence type="ECO:0000259" key="8">
    <source>
        <dbReference type="PROSITE" id="PS51192"/>
    </source>
</evidence>
<dbReference type="SMART" id="SM00490">
    <property type="entry name" value="HELICc"/>
    <property type="match status" value="1"/>
</dbReference>
<evidence type="ECO:0000259" key="9">
    <source>
        <dbReference type="PROSITE" id="PS51194"/>
    </source>
</evidence>
<dbReference type="GO" id="GO:0016787">
    <property type="term" value="F:hydrolase activity"/>
    <property type="evidence" value="ECO:0007669"/>
    <property type="project" value="UniProtKB-KW"/>
</dbReference>
<dbReference type="PROSITE" id="PS51192">
    <property type="entry name" value="HELICASE_ATP_BIND_1"/>
    <property type="match status" value="1"/>
</dbReference>
<keyword evidence="3" id="KW-0378">Hydrolase</keyword>
<keyword evidence="4" id="KW-0347">Helicase</keyword>
<proteinExistence type="predicted"/>
<dbReference type="GO" id="GO:0003724">
    <property type="term" value="F:RNA helicase activity"/>
    <property type="evidence" value="ECO:0007669"/>
    <property type="project" value="UniProtKB-EC"/>
</dbReference>
<sequence>MRNAEDAGPPNKRQKFEQSPHNASNTNIYSSPGPSRGSNFEELKNARRALPIYPARQKIIAEIRRLPSAIVIGETGSGKTTQIPQYLLEAGVNQGAVIAITQPRRVAAISVAQRVAQERNTVVGHIVGYCVRFEDVTSPATKLKFMSDGMLLREAILDPTLTRYSVVILDEAHERTVHTDVLFGVVKAAQRRRLKTGQKLLKIIVMSATMDVDHFSEYFNKAPVLYLEGRQYPIQVMYTKEQQSDYLFASLVTFFQIHKEAPAGEDVLIFLTGQEEIESAVRTIRDLARDLHDVPKLLVLPLYAALPSQVQIRVFAKTPQGCRKVVVATNIAETSITIQGIKYVIDCGMVKARVYNPHSGLDLLKVVTASKAQVLQRTGRSGREAPGVCYRLFTESEFNKLSPNTVPEIQRCNLSSVVLQLMALGISDVLTFDFMDKPSPESIKAALEELVLLGALERQEKSDILKLTPLGKQMAAFPLDPRFANYSLGKGIWMFRGNLEHYLCTICRQCSAQSVQQA</sequence>
<evidence type="ECO:0000256" key="5">
    <source>
        <dbReference type="ARBA" id="ARBA00022840"/>
    </source>
</evidence>
<evidence type="ECO:0000256" key="6">
    <source>
        <dbReference type="ARBA" id="ARBA00047984"/>
    </source>
</evidence>
<dbReference type="FunFam" id="3.40.50.300:FF:000750">
    <property type="entry name" value="Putative ATP-dependent RNA helicase DHX33"/>
    <property type="match status" value="1"/>
</dbReference>
<feature type="region of interest" description="Disordered" evidence="7">
    <location>
        <begin position="1"/>
        <end position="40"/>
    </location>
</feature>
<comment type="catalytic activity">
    <reaction evidence="6">
        <text>ATP + H2O = ADP + phosphate + H(+)</text>
        <dbReference type="Rhea" id="RHEA:13065"/>
        <dbReference type="ChEBI" id="CHEBI:15377"/>
        <dbReference type="ChEBI" id="CHEBI:15378"/>
        <dbReference type="ChEBI" id="CHEBI:30616"/>
        <dbReference type="ChEBI" id="CHEBI:43474"/>
        <dbReference type="ChEBI" id="CHEBI:456216"/>
        <dbReference type="EC" id="3.6.4.13"/>
    </reaction>
</comment>
<dbReference type="InterPro" id="IPR001650">
    <property type="entry name" value="Helicase_C-like"/>
</dbReference>
<dbReference type="InterPro" id="IPR048333">
    <property type="entry name" value="HA2_WH"/>
</dbReference>
<dbReference type="PROSITE" id="PS51194">
    <property type="entry name" value="HELICASE_CTER"/>
    <property type="match status" value="1"/>
</dbReference>
<evidence type="ECO:0000256" key="1">
    <source>
        <dbReference type="ARBA" id="ARBA00012552"/>
    </source>
</evidence>
<gene>
    <name evidence="10" type="primary">ORF192135</name>
    <name evidence="11" type="synonym">ORF192145</name>
</gene>
<dbReference type="InterPro" id="IPR042035">
    <property type="entry name" value="DEAH_win-hel_dom"/>
</dbReference>
<dbReference type="GO" id="GO:0003725">
    <property type="term" value="F:double-stranded RNA binding"/>
    <property type="evidence" value="ECO:0007669"/>
    <property type="project" value="TreeGrafter"/>
</dbReference>
<accession>A0A0B7BJK1</accession>
<dbReference type="GO" id="GO:0005524">
    <property type="term" value="F:ATP binding"/>
    <property type="evidence" value="ECO:0007669"/>
    <property type="project" value="UniProtKB-KW"/>
</dbReference>
<dbReference type="GO" id="GO:0045943">
    <property type="term" value="P:positive regulation of transcription by RNA polymerase I"/>
    <property type="evidence" value="ECO:0007669"/>
    <property type="project" value="TreeGrafter"/>
</dbReference>
<evidence type="ECO:0000256" key="2">
    <source>
        <dbReference type="ARBA" id="ARBA00022741"/>
    </source>
</evidence>
<dbReference type="PROSITE" id="PS00690">
    <property type="entry name" value="DEAH_ATP_HELICASE"/>
    <property type="match status" value="1"/>
</dbReference>
<dbReference type="GO" id="GO:0005730">
    <property type="term" value="C:nucleolus"/>
    <property type="evidence" value="ECO:0007669"/>
    <property type="project" value="TreeGrafter"/>
</dbReference>
<feature type="compositionally biased region" description="Polar residues" evidence="7">
    <location>
        <begin position="17"/>
        <end position="38"/>
    </location>
</feature>
<dbReference type="FunFam" id="3.40.50.300:FF:000145">
    <property type="entry name" value="probable ATP-dependent RNA helicase DHX40"/>
    <property type="match status" value="1"/>
</dbReference>
<dbReference type="Pfam" id="PF00270">
    <property type="entry name" value="DEAD"/>
    <property type="match status" value="1"/>
</dbReference>
<dbReference type="PANTHER" id="PTHR18934:SF118">
    <property type="entry name" value="ATP-DEPENDENT RNA HELICASE DHX33"/>
    <property type="match status" value="1"/>
</dbReference>
<dbReference type="SMART" id="SM00487">
    <property type="entry name" value="DEXDc"/>
    <property type="match status" value="1"/>
</dbReference>
<dbReference type="Gene3D" id="1.10.10.2130">
    <property type="entry name" value="DEAH helicase family, winged-helix domain"/>
    <property type="match status" value="1"/>
</dbReference>
<keyword evidence="2" id="KW-0547">Nucleotide-binding</keyword>
<dbReference type="EMBL" id="HACG01046258">
    <property type="protein sequence ID" value="CEK93123.1"/>
    <property type="molecule type" value="Transcribed_RNA"/>
</dbReference>